<protein>
    <submittedName>
        <fullName evidence="13">L-fucose:H+ symporter permease</fullName>
    </submittedName>
</protein>
<feature type="transmembrane region" description="Helical" evidence="11">
    <location>
        <begin position="330"/>
        <end position="352"/>
    </location>
</feature>
<dbReference type="InterPro" id="IPR011701">
    <property type="entry name" value="MFS"/>
</dbReference>
<evidence type="ECO:0000256" key="1">
    <source>
        <dbReference type="ARBA" id="ARBA00003321"/>
    </source>
</evidence>
<evidence type="ECO:0000256" key="9">
    <source>
        <dbReference type="ARBA" id="ARBA00022989"/>
    </source>
</evidence>
<evidence type="ECO:0000256" key="2">
    <source>
        <dbReference type="ARBA" id="ARBA00004429"/>
    </source>
</evidence>
<evidence type="ECO:0000313" key="13">
    <source>
        <dbReference type="EMBL" id="QNI30812.1"/>
    </source>
</evidence>
<evidence type="ECO:0000313" key="14">
    <source>
        <dbReference type="Proteomes" id="UP000515312"/>
    </source>
</evidence>
<accession>A0A7G8BE42</accession>
<feature type="transmembrane region" description="Helical" evidence="11">
    <location>
        <begin position="243"/>
        <end position="264"/>
    </location>
</feature>
<dbReference type="GO" id="GO:0005886">
    <property type="term" value="C:plasma membrane"/>
    <property type="evidence" value="ECO:0007669"/>
    <property type="project" value="UniProtKB-SubCell"/>
</dbReference>
<feature type="transmembrane region" description="Helical" evidence="11">
    <location>
        <begin position="23"/>
        <end position="43"/>
    </location>
</feature>
<evidence type="ECO:0000256" key="11">
    <source>
        <dbReference type="SAM" id="Phobius"/>
    </source>
</evidence>
<organism evidence="13 14">
    <name type="scientific">Alloacidobacterium dinghuense</name>
    <dbReference type="NCBI Taxonomy" id="2763107"/>
    <lineage>
        <taxon>Bacteria</taxon>
        <taxon>Pseudomonadati</taxon>
        <taxon>Acidobacteriota</taxon>
        <taxon>Terriglobia</taxon>
        <taxon>Terriglobales</taxon>
        <taxon>Acidobacteriaceae</taxon>
        <taxon>Alloacidobacterium</taxon>
    </lineage>
</organism>
<evidence type="ECO:0000256" key="4">
    <source>
        <dbReference type="ARBA" id="ARBA00022448"/>
    </source>
</evidence>
<dbReference type="Gene3D" id="1.20.1250.20">
    <property type="entry name" value="MFS general substrate transporter like domains"/>
    <property type="match status" value="2"/>
</dbReference>
<dbReference type="PROSITE" id="PS50850">
    <property type="entry name" value="MFS"/>
    <property type="match status" value="1"/>
</dbReference>
<feature type="transmembrane region" description="Helical" evidence="11">
    <location>
        <begin position="389"/>
        <end position="408"/>
    </location>
</feature>
<reference evidence="13 14" key="1">
    <citation type="submission" date="2020-08" db="EMBL/GenBank/DDBJ databases">
        <title>Edaphobacter telluris sp. nov. and Acidobacterium dinghuensis sp. nov., two acidobacteria isolated from forest soil.</title>
        <authorList>
            <person name="Fu J."/>
            <person name="Qiu L."/>
        </authorList>
    </citation>
    <scope>NUCLEOTIDE SEQUENCE [LARGE SCALE GENOMIC DNA]</scope>
    <source>
        <strain evidence="13">4Y35</strain>
    </source>
</reference>
<feature type="transmembrane region" description="Helical" evidence="11">
    <location>
        <begin position="306"/>
        <end position="324"/>
    </location>
</feature>
<comment type="subcellular location">
    <subcellularLocation>
        <location evidence="2">Cell inner membrane</location>
        <topology evidence="2">Multi-pass membrane protein</topology>
    </subcellularLocation>
</comment>
<dbReference type="InterPro" id="IPR020846">
    <property type="entry name" value="MFS_dom"/>
</dbReference>
<evidence type="ECO:0000256" key="10">
    <source>
        <dbReference type="ARBA" id="ARBA00023136"/>
    </source>
</evidence>
<comment type="function">
    <text evidence="1">Intake of glucose and galactose.</text>
</comment>
<sequence>MAVSRISTTSIPQTGGPLTERRYIVPLMLITSLFFLWAVGVNLNDILIPHLKGAFHLTDFESSFVQVAFFGGYFLAAWPAGRLMEKIGYQRGIVCGLLICACGAFLFIPAASIRVYAVFLLGLFVMACGQSFLEVSANPYVTFLGPPGTSEQRLNVAQSFNAVGAVVTPIFGSAFILSRAHAAAPGSEADVVRLPYMIIVSIFLVMALIIYSAKLPVIQEEQAEEESTQFSGIMAFPHLLKGVAAQFFYVGAQVGVASFVIRFVQHAHPGTLDTEAANYLKLHLLGFMIGRFAGSALMKKIKPAHMLAAFAVGCVVSVLLVIFTSGTPSLAGIVLLGFFHSIMFPTIFALSIRHLGPYTKRGSSLVVMGILGGAVFPALMGRISDAANIQWAFFVPLACYLFVLYFAVSGYKVRHVA</sequence>
<evidence type="ECO:0000256" key="3">
    <source>
        <dbReference type="ARBA" id="ARBA00009120"/>
    </source>
</evidence>
<dbReference type="InterPro" id="IPR005275">
    <property type="entry name" value="Lfuc_symporter_FucP"/>
</dbReference>
<dbReference type="KEGG" id="adin:H7849_17035"/>
<dbReference type="PANTHER" id="PTHR43702">
    <property type="entry name" value="L-FUCOSE-PROTON SYMPORTER"/>
    <property type="match status" value="1"/>
</dbReference>
<dbReference type="AlphaFoldDB" id="A0A7G8BE42"/>
<dbReference type="InterPro" id="IPR036259">
    <property type="entry name" value="MFS_trans_sf"/>
</dbReference>
<feature type="domain" description="Major facilitator superfamily (MFS) profile" evidence="12">
    <location>
        <begin position="26"/>
        <end position="415"/>
    </location>
</feature>
<dbReference type="InterPro" id="IPR050375">
    <property type="entry name" value="MFS_TsgA-like"/>
</dbReference>
<dbReference type="PANTHER" id="PTHR43702:SF3">
    <property type="entry name" value="PROTEIN TSGA"/>
    <property type="match status" value="1"/>
</dbReference>
<evidence type="ECO:0000259" key="12">
    <source>
        <dbReference type="PROSITE" id="PS50850"/>
    </source>
</evidence>
<evidence type="ECO:0000256" key="7">
    <source>
        <dbReference type="ARBA" id="ARBA00022597"/>
    </source>
</evidence>
<keyword evidence="5" id="KW-1003">Cell membrane</keyword>
<dbReference type="SUPFAM" id="SSF103473">
    <property type="entry name" value="MFS general substrate transporter"/>
    <property type="match status" value="1"/>
</dbReference>
<evidence type="ECO:0000256" key="6">
    <source>
        <dbReference type="ARBA" id="ARBA00022519"/>
    </source>
</evidence>
<dbReference type="Pfam" id="PF07690">
    <property type="entry name" value="MFS_1"/>
    <property type="match status" value="1"/>
</dbReference>
<keyword evidence="6" id="KW-0997">Cell inner membrane</keyword>
<feature type="transmembrane region" description="Helical" evidence="11">
    <location>
        <begin position="194"/>
        <end position="213"/>
    </location>
</feature>
<dbReference type="EMBL" id="CP060394">
    <property type="protein sequence ID" value="QNI30812.1"/>
    <property type="molecule type" value="Genomic_DNA"/>
</dbReference>
<gene>
    <name evidence="13" type="primary">fucP</name>
    <name evidence="13" type="ORF">H7849_17035</name>
</gene>
<feature type="transmembrane region" description="Helical" evidence="11">
    <location>
        <begin position="364"/>
        <end position="383"/>
    </location>
</feature>
<keyword evidence="10 11" id="KW-0472">Membrane</keyword>
<feature type="transmembrane region" description="Helical" evidence="11">
    <location>
        <begin position="162"/>
        <end position="182"/>
    </location>
</feature>
<dbReference type="NCBIfam" id="TIGR01272">
    <property type="entry name" value="gluP"/>
    <property type="match status" value="1"/>
</dbReference>
<name>A0A7G8BE42_9BACT</name>
<dbReference type="RefSeq" id="WP_186740943.1">
    <property type="nucleotide sequence ID" value="NZ_CP060394.1"/>
</dbReference>
<comment type="similarity">
    <text evidence="3">Belongs to the major facilitator superfamily. FHS transporter (TC 2.A.1.7) family.</text>
</comment>
<dbReference type="InterPro" id="IPR005964">
    <property type="entry name" value="Glc/Gal_transptr_bac"/>
</dbReference>
<keyword evidence="8 11" id="KW-0812">Transmembrane</keyword>
<dbReference type="GO" id="GO:0005354">
    <property type="term" value="F:galactose transmembrane transporter activity"/>
    <property type="evidence" value="ECO:0007669"/>
    <property type="project" value="InterPro"/>
</dbReference>
<feature type="transmembrane region" description="Helical" evidence="11">
    <location>
        <begin position="63"/>
        <end position="81"/>
    </location>
</feature>
<dbReference type="Proteomes" id="UP000515312">
    <property type="component" value="Chromosome"/>
</dbReference>
<keyword evidence="9 11" id="KW-1133">Transmembrane helix</keyword>
<dbReference type="CDD" id="cd17394">
    <property type="entry name" value="MFS_FucP_like"/>
    <property type="match status" value="1"/>
</dbReference>
<keyword evidence="14" id="KW-1185">Reference proteome</keyword>
<proteinExistence type="inferred from homology"/>
<dbReference type="GO" id="GO:0015535">
    <property type="term" value="F:fucose:proton symporter activity"/>
    <property type="evidence" value="ECO:0007669"/>
    <property type="project" value="InterPro"/>
</dbReference>
<evidence type="ECO:0000256" key="8">
    <source>
        <dbReference type="ARBA" id="ARBA00022692"/>
    </source>
</evidence>
<keyword evidence="4" id="KW-0813">Transport</keyword>
<feature type="transmembrane region" description="Helical" evidence="11">
    <location>
        <begin position="93"/>
        <end position="111"/>
    </location>
</feature>
<dbReference type="GO" id="GO:0055056">
    <property type="term" value="F:D-glucose transmembrane transporter activity"/>
    <property type="evidence" value="ECO:0007669"/>
    <property type="project" value="InterPro"/>
</dbReference>
<evidence type="ECO:0000256" key="5">
    <source>
        <dbReference type="ARBA" id="ARBA00022475"/>
    </source>
</evidence>
<dbReference type="NCBIfam" id="TIGR00885">
    <property type="entry name" value="fucP"/>
    <property type="match status" value="1"/>
</dbReference>
<keyword evidence="7" id="KW-0762">Sugar transport</keyword>
<dbReference type="GO" id="GO:1904659">
    <property type="term" value="P:D-glucose transmembrane transport"/>
    <property type="evidence" value="ECO:0007669"/>
    <property type="project" value="InterPro"/>
</dbReference>